<evidence type="ECO:0000313" key="4">
    <source>
        <dbReference type="Proteomes" id="UP001217089"/>
    </source>
</evidence>
<sequence>MLSVKTAFEEPRWLYAGQIICLYSISQYFASMVEEVQKHSVHTLVFRSLKRTHDMFLSDQGILPAKDDKSEILRRKCKVADEYGVVKDMPKEGGKKNSQNTDVIKPYNEKQQWQTGVQLADGTTVQSDPYNPGMALALYENDRNLDNNIAAGVHEIRQHAGSNTERTDPSKALVSVGQQQALVPKKAPTMPKPQWHPPWKLYRGKWLKNHIGILLRNYLESFSGHLGWVRCISVEPGNEWFVTGAGDRVIKIWDLASGTLKLSLTGHISTVRGVAVSPRNPYLFSCGEDKKVMCWDLEYNKVRTIERGNSINMYMYIVLIYTFASASPDNIKQWKFPDGNFIQNLSGHNAIVNALALNSDGVLVSGGDNGSMFLWDWKTGYNFQRVQASAQPGSIDSECGIFAMSFDQSGSRLITAEADKTIKIYKEDESATEETHPLNWRPDILKKKRY</sequence>
<evidence type="ECO:0000313" key="3">
    <source>
        <dbReference type="EMBL" id="KAJ8297584.1"/>
    </source>
</evidence>
<proteinExistence type="inferred from homology"/>
<feature type="repeat" description="WD" evidence="2">
    <location>
        <begin position="264"/>
        <end position="305"/>
    </location>
</feature>
<comment type="similarity">
    <text evidence="1">Belongs to the WD repeat PRL1/PRL2 family.</text>
</comment>
<keyword evidence="2" id="KW-0853">WD repeat</keyword>
<dbReference type="Gene3D" id="2.130.10.10">
    <property type="entry name" value="YVTN repeat-like/Quinoprotein amine dehydrogenase"/>
    <property type="match status" value="2"/>
</dbReference>
<dbReference type="InterPro" id="IPR001680">
    <property type="entry name" value="WD40_rpt"/>
</dbReference>
<evidence type="ECO:0000256" key="1">
    <source>
        <dbReference type="ARBA" id="ARBA00025726"/>
    </source>
</evidence>
<dbReference type="CDD" id="cd00200">
    <property type="entry name" value="WD40"/>
    <property type="match status" value="1"/>
</dbReference>
<dbReference type="PANTHER" id="PTHR19923">
    <property type="entry name" value="WD40 REPEAT PROTEINPRL1/PRL2-RELATED"/>
    <property type="match status" value="1"/>
</dbReference>
<feature type="repeat" description="WD" evidence="2">
    <location>
        <begin position="345"/>
        <end position="385"/>
    </location>
</feature>
<organism evidence="3 4">
    <name type="scientific">Tegillarca granosa</name>
    <name type="common">Malaysian cockle</name>
    <name type="synonym">Anadara granosa</name>
    <dbReference type="NCBI Taxonomy" id="220873"/>
    <lineage>
        <taxon>Eukaryota</taxon>
        <taxon>Metazoa</taxon>
        <taxon>Spiralia</taxon>
        <taxon>Lophotrochozoa</taxon>
        <taxon>Mollusca</taxon>
        <taxon>Bivalvia</taxon>
        <taxon>Autobranchia</taxon>
        <taxon>Pteriomorphia</taxon>
        <taxon>Arcoida</taxon>
        <taxon>Arcoidea</taxon>
        <taxon>Arcidae</taxon>
        <taxon>Tegillarca</taxon>
    </lineage>
</organism>
<dbReference type="PANTHER" id="PTHR19923:SF0">
    <property type="entry name" value="PLEIOTROPIC REGULATOR 1"/>
    <property type="match status" value="1"/>
</dbReference>
<name>A0ABQ9E0K3_TEGGR</name>
<dbReference type="InterPro" id="IPR015943">
    <property type="entry name" value="WD40/YVTN_repeat-like_dom_sf"/>
</dbReference>
<reference evidence="3 4" key="1">
    <citation type="submission" date="2022-12" db="EMBL/GenBank/DDBJ databases">
        <title>Chromosome-level genome of Tegillarca granosa.</title>
        <authorList>
            <person name="Kim J."/>
        </authorList>
    </citation>
    <scope>NUCLEOTIDE SEQUENCE [LARGE SCALE GENOMIC DNA]</scope>
    <source>
        <strain evidence="3">Teg-2019</strain>
        <tissue evidence="3">Adductor muscle</tissue>
    </source>
</reference>
<dbReference type="Proteomes" id="UP001217089">
    <property type="component" value="Unassembled WGS sequence"/>
</dbReference>
<dbReference type="PROSITE" id="PS50294">
    <property type="entry name" value="WD_REPEATS_REGION"/>
    <property type="match status" value="3"/>
</dbReference>
<accession>A0ABQ9E0K3</accession>
<comment type="caution">
    <text evidence="3">The sequence shown here is derived from an EMBL/GenBank/DDBJ whole genome shotgun (WGS) entry which is preliminary data.</text>
</comment>
<dbReference type="PROSITE" id="PS50082">
    <property type="entry name" value="WD_REPEATS_2"/>
    <property type="match status" value="3"/>
</dbReference>
<protein>
    <recommendedName>
        <fullName evidence="5">Pleiotropic regulator 1</fullName>
    </recommendedName>
</protein>
<dbReference type="EMBL" id="JARBDR010000923">
    <property type="protein sequence ID" value="KAJ8297584.1"/>
    <property type="molecule type" value="Genomic_DNA"/>
</dbReference>
<dbReference type="InterPro" id="IPR045241">
    <property type="entry name" value="Prp46/PLRG1-like"/>
</dbReference>
<evidence type="ECO:0000256" key="2">
    <source>
        <dbReference type="PROSITE-ProRule" id="PRU00221"/>
    </source>
</evidence>
<dbReference type="SMART" id="SM00320">
    <property type="entry name" value="WD40"/>
    <property type="match status" value="4"/>
</dbReference>
<dbReference type="Pfam" id="PF00400">
    <property type="entry name" value="WD40"/>
    <property type="match status" value="4"/>
</dbReference>
<dbReference type="InterPro" id="IPR036322">
    <property type="entry name" value="WD40_repeat_dom_sf"/>
</dbReference>
<feature type="repeat" description="WD" evidence="2">
    <location>
        <begin position="222"/>
        <end position="263"/>
    </location>
</feature>
<evidence type="ECO:0008006" key="5">
    <source>
        <dbReference type="Google" id="ProtNLM"/>
    </source>
</evidence>
<keyword evidence="4" id="KW-1185">Reference proteome</keyword>
<dbReference type="SUPFAM" id="SSF50978">
    <property type="entry name" value="WD40 repeat-like"/>
    <property type="match status" value="1"/>
</dbReference>
<gene>
    <name evidence="3" type="ORF">KUTeg_024115</name>
</gene>